<name>A0A8J6DHP9_GALPY</name>
<comment type="caution">
    <text evidence="2">The sequence shown here is derived from an EMBL/GenBank/DDBJ whole genome shotgun (WGS) entry which is preliminary data.</text>
</comment>
<feature type="region of interest" description="Disordered" evidence="1">
    <location>
        <begin position="47"/>
        <end position="70"/>
    </location>
</feature>
<evidence type="ECO:0000313" key="3">
    <source>
        <dbReference type="Proteomes" id="UP000700334"/>
    </source>
</evidence>
<feature type="compositionally biased region" description="Acidic residues" evidence="1">
    <location>
        <begin position="50"/>
        <end position="70"/>
    </location>
</feature>
<accession>A0A8J6DHP9</accession>
<reference evidence="2" key="1">
    <citation type="journal article" date="2021" name="Evol. Appl.">
        <title>The genome of the Pyrenean desman and the effects of bottlenecks and inbreeding on the genomic landscape of an endangered species.</title>
        <authorList>
            <person name="Escoda L."/>
            <person name="Castresana J."/>
        </authorList>
    </citation>
    <scope>NUCLEOTIDE SEQUENCE</scope>
    <source>
        <strain evidence="2">IBE-C5619</strain>
    </source>
</reference>
<evidence type="ECO:0000313" key="2">
    <source>
        <dbReference type="EMBL" id="KAG8508824.1"/>
    </source>
</evidence>
<dbReference type="EMBL" id="JAGFMF010011973">
    <property type="protein sequence ID" value="KAG8508824.1"/>
    <property type="molecule type" value="Genomic_DNA"/>
</dbReference>
<keyword evidence="3" id="KW-1185">Reference proteome</keyword>
<feature type="non-terminal residue" evidence="2">
    <location>
        <position position="1"/>
    </location>
</feature>
<organism evidence="2 3">
    <name type="scientific">Galemys pyrenaicus</name>
    <name type="common">Iberian desman</name>
    <name type="synonym">Pyrenean desman</name>
    <dbReference type="NCBI Taxonomy" id="202257"/>
    <lineage>
        <taxon>Eukaryota</taxon>
        <taxon>Metazoa</taxon>
        <taxon>Chordata</taxon>
        <taxon>Craniata</taxon>
        <taxon>Vertebrata</taxon>
        <taxon>Euteleostomi</taxon>
        <taxon>Mammalia</taxon>
        <taxon>Eutheria</taxon>
        <taxon>Laurasiatheria</taxon>
        <taxon>Eulipotyphla</taxon>
        <taxon>Talpidae</taxon>
        <taxon>Galemys</taxon>
    </lineage>
</organism>
<gene>
    <name evidence="2" type="ORF">J0S82_014447</name>
</gene>
<dbReference type="AlphaFoldDB" id="A0A8J6DHP9"/>
<evidence type="ECO:0000256" key="1">
    <source>
        <dbReference type="SAM" id="MobiDB-lite"/>
    </source>
</evidence>
<sequence>ANKDDHFQLGNDEREHQLPFRTDNLGASAKENCTIGSKFPQEKAKLVANEDADNDNDDDFDEEEAEEKSS</sequence>
<protein>
    <submittedName>
        <fullName evidence="2">Uncharacterized protein</fullName>
    </submittedName>
</protein>
<dbReference type="Proteomes" id="UP000700334">
    <property type="component" value="Unassembled WGS sequence"/>
</dbReference>
<feature type="non-terminal residue" evidence="2">
    <location>
        <position position="70"/>
    </location>
</feature>
<proteinExistence type="predicted"/>